<keyword evidence="4 8" id="KW-0812">Transmembrane</keyword>
<evidence type="ECO:0000256" key="3">
    <source>
        <dbReference type="ARBA" id="ARBA00022475"/>
    </source>
</evidence>
<proteinExistence type="inferred from homology"/>
<feature type="binding site" evidence="7">
    <location>
        <position position="191"/>
    </location>
    <ligand>
        <name>Zn(2+)</name>
        <dbReference type="ChEBI" id="CHEBI:29105"/>
    </ligand>
</feature>
<feature type="transmembrane region" description="Helical" evidence="8">
    <location>
        <begin position="12"/>
        <end position="33"/>
    </location>
</feature>
<name>A0A5S4ZW75_9FIRM</name>
<evidence type="ECO:0000256" key="6">
    <source>
        <dbReference type="ARBA" id="ARBA00023136"/>
    </source>
</evidence>
<comment type="subcellular location">
    <subcellularLocation>
        <location evidence="1">Cell membrane</location>
        <topology evidence="1">Multi-pass membrane protein</topology>
    </subcellularLocation>
</comment>
<evidence type="ECO:0000256" key="5">
    <source>
        <dbReference type="ARBA" id="ARBA00022989"/>
    </source>
</evidence>
<feature type="transmembrane region" description="Helical" evidence="8">
    <location>
        <begin position="129"/>
        <end position="147"/>
    </location>
</feature>
<dbReference type="EMBL" id="VNHM01000002">
    <property type="protein sequence ID" value="TYO97196.1"/>
    <property type="molecule type" value="Genomic_DNA"/>
</dbReference>
<evidence type="ECO:0000256" key="2">
    <source>
        <dbReference type="ARBA" id="ARBA00008488"/>
    </source>
</evidence>
<dbReference type="AlphaFoldDB" id="A0A5S4ZW75"/>
<dbReference type="GO" id="GO:0140911">
    <property type="term" value="F:pore-forming activity"/>
    <property type="evidence" value="ECO:0007669"/>
    <property type="project" value="InterPro"/>
</dbReference>
<accession>A0A5S4ZW75</accession>
<comment type="similarity">
    <text evidence="2">Belongs to the UPF0073 (Hly-III) family.</text>
</comment>
<evidence type="ECO:0000313" key="9">
    <source>
        <dbReference type="EMBL" id="TYO97196.1"/>
    </source>
</evidence>
<dbReference type="GO" id="GO:0046872">
    <property type="term" value="F:metal ion binding"/>
    <property type="evidence" value="ECO:0007669"/>
    <property type="project" value="UniProtKB-KW"/>
</dbReference>
<evidence type="ECO:0000313" key="10">
    <source>
        <dbReference type="Proteomes" id="UP000323166"/>
    </source>
</evidence>
<feature type="transmembrane region" description="Helical" evidence="8">
    <location>
        <begin position="103"/>
        <end position="122"/>
    </location>
</feature>
<evidence type="ECO:0000256" key="4">
    <source>
        <dbReference type="ARBA" id="ARBA00022692"/>
    </source>
</evidence>
<feature type="binding site" evidence="7">
    <location>
        <position position="61"/>
    </location>
    <ligand>
        <name>Zn(2+)</name>
        <dbReference type="ChEBI" id="CHEBI:29105"/>
    </ligand>
</feature>
<protein>
    <submittedName>
        <fullName evidence="9">Hemolysin III</fullName>
    </submittedName>
</protein>
<dbReference type="PANTHER" id="PTHR20855:SF3">
    <property type="entry name" value="LD03007P"/>
    <property type="match status" value="1"/>
</dbReference>
<dbReference type="NCBIfam" id="TIGR01065">
    <property type="entry name" value="hlyIII"/>
    <property type="match status" value="1"/>
</dbReference>
<dbReference type="GO" id="GO:0005886">
    <property type="term" value="C:plasma membrane"/>
    <property type="evidence" value="ECO:0007669"/>
    <property type="project" value="UniProtKB-SubCell"/>
</dbReference>
<feature type="transmembrane region" description="Helical" evidence="8">
    <location>
        <begin position="75"/>
        <end position="97"/>
    </location>
</feature>
<sequence length="216" mass="24031">MGKLKDPFSGLSHLAGAVLSIVALVALVYNAVLHGTVSHIVAFSIFGASLVLLYTASALYHLLPLSQKGALILRRIDHMMIFVLIAGTYTPVCLIPLRGAWGYSFLVGVWLLAIAGILVKIFWMEAPRWFSTLLYVMMGWLIVIPFWPLIQTVSLGGIVWLVLGGLFYTTGAILYGTKWPPNIIPGWVGFHEIFHVFTMAGSFSHFWLMSRYILYI</sequence>
<dbReference type="RefSeq" id="WP_166510456.1">
    <property type="nucleotide sequence ID" value="NZ_VNHM01000002.1"/>
</dbReference>
<reference evidence="9 10" key="1">
    <citation type="submission" date="2019-07" db="EMBL/GenBank/DDBJ databases">
        <title>Genomic Encyclopedia of Type Strains, Phase I: the one thousand microbial genomes (KMG-I) project.</title>
        <authorList>
            <person name="Kyrpides N."/>
        </authorList>
    </citation>
    <scope>NUCLEOTIDE SEQUENCE [LARGE SCALE GENOMIC DNA]</scope>
    <source>
        <strain evidence="9 10">DSM 6562</strain>
    </source>
</reference>
<keyword evidence="10" id="KW-1185">Reference proteome</keyword>
<keyword evidence="5 8" id="KW-1133">Transmembrane helix</keyword>
<dbReference type="Pfam" id="PF03006">
    <property type="entry name" value="HlyIII"/>
    <property type="match status" value="1"/>
</dbReference>
<feature type="transmembrane region" description="Helical" evidence="8">
    <location>
        <begin position="153"/>
        <end position="175"/>
    </location>
</feature>
<dbReference type="InterPro" id="IPR004254">
    <property type="entry name" value="AdipoR/HlyIII-related"/>
</dbReference>
<dbReference type="InterPro" id="IPR005744">
    <property type="entry name" value="Hy-lIII"/>
</dbReference>
<dbReference type="PANTHER" id="PTHR20855">
    <property type="entry name" value="ADIPOR/PROGESTIN RECEPTOR-RELATED"/>
    <property type="match status" value="1"/>
</dbReference>
<keyword evidence="6 8" id="KW-0472">Membrane</keyword>
<keyword evidence="3" id="KW-1003">Cell membrane</keyword>
<feature type="binding site" evidence="7">
    <location>
        <position position="195"/>
    </location>
    <ligand>
        <name>Zn(2+)</name>
        <dbReference type="ChEBI" id="CHEBI:29105"/>
    </ligand>
</feature>
<comment type="caution">
    <text evidence="9">The sequence shown here is derived from an EMBL/GenBank/DDBJ whole genome shotgun (WGS) entry which is preliminary data.</text>
</comment>
<organism evidence="9 10">
    <name type="scientific">Desulfallas thermosapovorans DSM 6562</name>
    <dbReference type="NCBI Taxonomy" id="1121431"/>
    <lineage>
        <taxon>Bacteria</taxon>
        <taxon>Bacillati</taxon>
        <taxon>Bacillota</taxon>
        <taxon>Clostridia</taxon>
        <taxon>Eubacteriales</taxon>
        <taxon>Desulfallaceae</taxon>
        <taxon>Desulfallas</taxon>
    </lineage>
</organism>
<feature type="transmembrane region" description="Helical" evidence="8">
    <location>
        <begin position="187"/>
        <end position="208"/>
    </location>
</feature>
<keyword evidence="7" id="KW-0479">Metal-binding</keyword>
<evidence type="ECO:0000256" key="8">
    <source>
        <dbReference type="SAM" id="Phobius"/>
    </source>
</evidence>
<keyword evidence="7" id="KW-0862">Zinc</keyword>
<feature type="transmembrane region" description="Helical" evidence="8">
    <location>
        <begin position="39"/>
        <end position="63"/>
    </location>
</feature>
<evidence type="ECO:0000256" key="1">
    <source>
        <dbReference type="ARBA" id="ARBA00004651"/>
    </source>
</evidence>
<gene>
    <name evidence="9" type="ORF">LX24_00379</name>
</gene>
<dbReference type="Proteomes" id="UP000323166">
    <property type="component" value="Unassembled WGS sequence"/>
</dbReference>
<evidence type="ECO:0000256" key="7">
    <source>
        <dbReference type="PIRSR" id="PIRSR604254-1"/>
    </source>
</evidence>